<name>A0A6N4R3A7_BLAVI</name>
<feature type="region of interest" description="Disordered" evidence="1">
    <location>
        <begin position="1"/>
        <end position="69"/>
    </location>
</feature>
<dbReference type="AlphaFoldDB" id="A0A6N4R3A7"/>
<organism evidence="2 3">
    <name type="scientific">Blastochloris viridis</name>
    <name type="common">Rhodopseudomonas viridis</name>
    <dbReference type="NCBI Taxonomy" id="1079"/>
    <lineage>
        <taxon>Bacteria</taxon>
        <taxon>Pseudomonadati</taxon>
        <taxon>Pseudomonadota</taxon>
        <taxon>Alphaproteobacteria</taxon>
        <taxon>Hyphomicrobiales</taxon>
        <taxon>Blastochloridaceae</taxon>
        <taxon>Blastochloris</taxon>
    </lineage>
</organism>
<evidence type="ECO:0000313" key="3">
    <source>
        <dbReference type="Proteomes" id="UP000320948"/>
    </source>
</evidence>
<sequence>MSIFTTVDPSDIDAVNEQLKQEAEEREAARREEEQEHLAELARRAAKSKSTEEQDAQPEIESGLRSIFG</sequence>
<comment type="caution">
    <text evidence="2">The sequence shown here is derived from an EMBL/GenBank/DDBJ whole genome shotgun (WGS) entry which is preliminary data.</text>
</comment>
<dbReference type="Proteomes" id="UP000320948">
    <property type="component" value="Unassembled WGS sequence"/>
</dbReference>
<proteinExistence type="predicted"/>
<dbReference type="EMBL" id="VAFM01000001">
    <property type="protein sequence ID" value="TKW61493.1"/>
    <property type="molecule type" value="Genomic_DNA"/>
</dbReference>
<evidence type="ECO:0000313" key="2">
    <source>
        <dbReference type="EMBL" id="TKW61493.1"/>
    </source>
</evidence>
<gene>
    <name evidence="2" type="ORF">DI628_02405</name>
</gene>
<reference evidence="2 3" key="1">
    <citation type="journal article" date="2017" name="Nat. Commun.">
        <title>In situ click chemistry generation of cyclooxygenase-2 inhibitors.</title>
        <authorList>
            <person name="Bhardwaj A."/>
            <person name="Kaur J."/>
            <person name="Wuest M."/>
            <person name="Wuest F."/>
        </authorList>
    </citation>
    <scope>NUCLEOTIDE SEQUENCE [LARGE SCALE GENOMIC DNA]</scope>
    <source>
        <strain evidence="2">S2_018_000_R2_106</strain>
    </source>
</reference>
<protein>
    <submittedName>
        <fullName evidence="2">Uncharacterized protein</fullName>
    </submittedName>
</protein>
<feature type="compositionally biased region" description="Basic and acidic residues" evidence="1">
    <location>
        <begin position="19"/>
        <end position="43"/>
    </location>
</feature>
<accession>A0A6N4R3A7</accession>
<evidence type="ECO:0000256" key="1">
    <source>
        <dbReference type="SAM" id="MobiDB-lite"/>
    </source>
</evidence>